<organism evidence="1 2">
    <name type="scientific">Gelidibacter algens</name>
    <dbReference type="NCBI Taxonomy" id="49280"/>
    <lineage>
        <taxon>Bacteria</taxon>
        <taxon>Pseudomonadati</taxon>
        <taxon>Bacteroidota</taxon>
        <taxon>Flavobacteriia</taxon>
        <taxon>Flavobacteriales</taxon>
        <taxon>Flavobacteriaceae</taxon>
        <taxon>Gelidibacter</taxon>
    </lineage>
</organism>
<reference evidence="1 2" key="1">
    <citation type="submission" date="2018-06" db="EMBL/GenBank/DDBJ databases">
        <title>Genomic Encyclopedia of Archaeal and Bacterial Type Strains, Phase II (KMG-II): from individual species to whole genera.</title>
        <authorList>
            <person name="Goeker M."/>
        </authorList>
    </citation>
    <scope>NUCLEOTIDE SEQUENCE [LARGE SCALE GENOMIC DNA]</scope>
    <source>
        <strain evidence="1 2">DSM 12408</strain>
    </source>
</reference>
<evidence type="ECO:0000313" key="2">
    <source>
        <dbReference type="Proteomes" id="UP000248987"/>
    </source>
</evidence>
<dbReference type="RefSeq" id="WP_066431226.1">
    <property type="nucleotide sequence ID" value="NZ_LZRN01000006.1"/>
</dbReference>
<protein>
    <submittedName>
        <fullName evidence="1">Uncharacterized protein</fullName>
    </submittedName>
</protein>
<dbReference type="AlphaFoldDB" id="A0A1A7R6W1"/>
<evidence type="ECO:0000313" key="1">
    <source>
        <dbReference type="EMBL" id="RAJ26694.1"/>
    </source>
</evidence>
<proteinExistence type="predicted"/>
<accession>A0A1A7R6W1</accession>
<comment type="caution">
    <text evidence="1">The sequence shown here is derived from an EMBL/GenBank/DDBJ whole genome shotgun (WGS) entry which is preliminary data.</text>
</comment>
<gene>
    <name evidence="1" type="ORF">LX77_00949</name>
</gene>
<keyword evidence="2" id="KW-1185">Reference proteome</keyword>
<dbReference type="Proteomes" id="UP000248987">
    <property type="component" value="Unassembled WGS sequence"/>
</dbReference>
<sequence>MNFTEYYSRILEIQGQQPNLSFEQHKKMFNIVALEMRLEELKRIEHLLQDPELQRKIHRRDQAVREQLATLTKHDHAANLLAKMIEASQRD</sequence>
<dbReference type="OrthoDB" id="9902531at2"/>
<dbReference type="EMBL" id="QLLQ01000002">
    <property type="protein sequence ID" value="RAJ26694.1"/>
    <property type="molecule type" value="Genomic_DNA"/>
</dbReference>
<name>A0A1A7R6W1_9FLAO</name>